<organism evidence="1 2">
    <name type="scientific">Paracoccus rhizosphaerae</name>
    <dbReference type="NCBI Taxonomy" id="1133347"/>
    <lineage>
        <taxon>Bacteria</taxon>
        <taxon>Pseudomonadati</taxon>
        <taxon>Pseudomonadota</taxon>
        <taxon>Alphaproteobacteria</taxon>
        <taxon>Rhodobacterales</taxon>
        <taxon>Paracoccaceae</taxon>
        <taxon>Paracoccus</taxon>
    </lineage>
</organism>
<name>A0ABV6CJK9_9RHOB</name>
<protein>
    <submittedName>
        <fullName evidence="1">Uncharacterized protein</fullName>
    </submittedName>
</protein>
<evidence type="ECO:0000313" key="2">
    <source>
        <dbReference type="Proteomes" id="UP001589795"/>
    </source>
</evidence>
<comment type="caution">
    <text evidence="1">The sequence shown here is derived from an EMBL/GenBank/DDBJ whole genome shotgun (WGS) entry which is preliminary data.</text>
</comment>
<accession>A0ABV6CJK9</accession>
<dbReference type="EMBL" id="JBHLWQ010000106">
    <property type="protein sequence ID" value="MFC0200934.1"/>
    <property type="molecule type" value="Genomic_DNA"/>
</dbReference>
<dbReference type="Proteomes" id="UP001589795">
    <property type="component" value="Unassembled WGS sequence"/>
</dbReference>
<sequence length="124" mass="13582">MIGVVVWSNESREKAIIWCEDQATLAYLQGPDNLVDMPQWPQPGDLVELETQTIGNLRHALHVSLISERCCPQIPQALAQSDTASRQPRLRLVSTQDLPDSGANLPAQPISGPGYDLVRSGIAR</sequence>
<reference evidence="1 2" key="1">
    <citation type="submission" date="2024-09" db="EMBL/GenBank/DDBJ databases">
        <authorList>
            <person name="Sun Q."/>
            <person name="Mori K."/>
        </authorList>
    </citation>
    <scope>NUCLEOTIDE SEQUENCE [LARGE SCALE GENOMIC DNA]</scope>
    <source>
        <strain evidence="1 2">CCM 7904</strain>
    </source>
</reference>
<dbReference type="RefSeq" id="WP_265507880.1">
    <property type="nucleotide sequence ID" value="NZ_JAOTBE010000046.1"/>
</dbReference>
<keyword evidence="2" id="KW-1185">Reference proteome</keyword>
<evidence type="ECO:0000313" key="1">
    <source>
        <dbReference type="EMBL" id="MFC0200934.1"/>
    </source>
</evidence>
<gene>
    <name evidence="1" type="ORF">ACFFIZ_11575</name>
</gene>
<proteinExistence type="predicted"/>